<dbReference type="PROSITE" id="PS50102">
    <property type="entry name" value="RRM"/>
    <property type="match status" value="1"/>
</dbReference>
<evidence type="ECO:0000313" key="3">
    <source>
        <dbReference type="EMBL" id="KAK9069254.1"/>
    </source>
</evidence>
<dbReference type="AlphaFoldDB" id="A0AAP0H1Q3"/>
<organism evidence="3 4">
    <name type="scientific">Deinandra increscens subsp. villosa</name>
    <dbReference type="NCBI Taxonomy" id="3103831"/>
    <lineage>
        <taxon>Eukaryota</taxon>
        <taxon>Viridiplantae</taxon>
        <taxon>Streptophyta</taxon>
        <taxon>Embryophyta</taxon>
        <taxon>Tracheophyta</taxon>
        <taxon>Spermatophyta</taxon>
        <taxon>Magnoliopsida</taxon>
        <taxon>eudicotyledons</taxon>
        <taxon>Gunneridae</taxon>
        <taxon>Pentapetalae</taxon>
        <taxon>asterids</taxon>
        <taxon>campanulids</taxon>
        <taxon>Asterales</taxon>
        <taxon>Asteraceae</taxon>
        <taxon>Asteroideae</taxon>
        <taxon>Heliantheae alliance</taxon>
        <taxon>Madieae</taxon>
        <taxon>Madiinae</taxon>
        <taxon>Deinandra</taxon>
    </lineage>
</organism>
<dbReference type="EMBL" id="JBCNJP010000014">
    <property type="protein sequence ID" value="KAK9069254.1"/>
    <property type="molecule type" value="Genomic_DNA"/>
</dbReference>
<dbReference type="Proteomes" id="UP001408789">
    <property type="component" value="Unassembled WGS sequence"/>
</dbReference>
<dbReference type="Gene3D" id="3.30.70.330">
    <property type="match status" value="1"/>
</dbReference>
<dbReference type="Pfam" id="PF00076">
    <property type="entry name" value="RRM_1"/>
    <property type="match status" value="1"/>
</dbReference>
<accession>A0AAP0H1Q3</accession>
<protein>
    <recommendedName>
        <fullName evidence="2">RRM domain-containing protein</fullName>
    </recommendedName>
</protein>
<dbReference type="InterPro" id="IPR000504">
    <property type="entry name" value="RRM_dom"/>
</dbReference>
<reference evidence="3 4" key="1">
    <citation type="submission" date="2024-04" db="EMBL/GenBank/DDBJ databases">
        <title>The reference genome of an endangered Asteraceae, Deinandra increscens subsp. villosa, native to the Central Coast of California.</title>
        <authorList>
            <person name="Guilliams M."/>
            <person name="Hasenstab-Lehman K."/>
            <person name="Meyer R."/>
            <person name="Mcevoy S."/>
        </authorList>
    </citation>
    <scope>NUCLEOTIDE SEQUENCE [LARGE SCALE GENOMIC DNA]</scope>
    <source>
        <tissue evidence="3">Leaf</tissue>
    </source>
</reference>
<keyword evidence="4" id="KW-1185">Reference proteome</keyword>
<comment type="caution">
    <text evidence="3">The sequence shown here is derived from an EMBL/GenBank/DDBJ whole genome shotgun (WGS) entry which is preliminary data.</text>
</comment>
<sequence>MRGKGRVGNSTDADGEWQTVQRRKIGNRLTHSFFITGFPENVTTEDLWKGVSHLGEVSDAFIAGKRRYNNERFGFLRFNNVKDVKCLESGLNDVVFDGKKLEANFTQVPRPPVKSKGDTGIRRGYSFPSKSVGVRNLSFKTSGDARTFRDVILGKKVVGSAQSLEARVPSSKWKNITIPDEAESYPSTFYGRTLLGEALDGPSLCNIKLLLNEGGGSDFDVVYAGGLHVLLVFNNKTNAMEFHDSKKQWWLKYFSSLCLWEGQSFPRWRIVGLRILGVPLHLRDDITYDEIAKGFGKIIWPSNSSWMLEDCSGGSVHVISESWKSIEETILITWKETCYTVFVKEDSSPWIPTFIEEEVVPPNTASPEFQSEEVAGEEFWDEGEDHEQERPERTFGLQGLGGGAFLDKGNDGSWLVIDKADAFQNVRRQGDVSLEVNESTNREKSGEYVCNIGLETLEGPHEKDISPVTRLSPNFNMELSAQSAPHPLLPDLNGRHRISCLCIQESKVSNIDRLPIHSIWGNRNCQWDWVPAIGASGGIITLWDPSTFSLRNSSKH</sequence>
<dbReference type="GO" id="GO:0003723">
    <property type="term" value="F:RNA binding"/>
    <property type="evidence" value="ECO:0007669"/>
    <property type="project" value="UniProtKB-UniRule"/>
</dbReference>
<keyword evidence="1" id="KW-0694">RNA-binding</keyword>
<evidence type="ECO:0000256" key="1">
    <source>
        <dbReference type="PROSITE-ProRule" id="PRU00176"/>
    </source>
</evidence>
<evidence type="ECO:0000313" key="4">
    <source>
        <dbReference type="Proteomes" id="UP001408789"/>
    </source>
</evidence>
<feature type="domain" description="RRM" evidence="2">
    <location>
        <begin position="31"/>
        <end position="108"/>
    </location>
</feature>
<evidence type="ECO:0000259" key="2">
    <source>
        <dbReference type="PROSITE" id="PS50102"/>
    </source>
</evidence>
<gene>
    <name evidence="3" type="ORF">SSX86_013370</name>
</gene>
<dbReference type="InterPro" id="IPR012677">
    <property type="entry name" value="Nucleotide-bd_a/b_plait_sf"/>
</dbReference>
<dbReference type="CDD" id="cd00590">
    <property type="entry name" value="RRM_SF"/>
    <property type="match status" value="1"/>
</dbReference>
<proteinExistence type="predicted"/>
<name>A0AAP0H1Q3_9ASTR</name>
<dbReference type="SUPFAM" id="SSF54928">
    <property type="entry name" value="RNA-binding domain, RBD"/>
    <property type="match status" value="1"/>
</dbReference>
<dbReference type="SMART" id="SM00360">
    <property type="entry name" value="RRM"/>
    <property type="match status" value="1"/>
</dbReference>
<dbReference type="InterPro" id="IPR035979">
    <property type="entry name" value="RBD_domain_sf"/>
</dbReference>